<dbReference type="Proteomes" id="UP000756132">
    <property type="component" value="Chromosome 4"/>
</dbReference>
<feature type="compositionally biased region" description="Polar residues" evidence="2">
    <location>
        <begin position="102"/>
        <end position="114"/>
    </location>
</feature>
<dbReference type="RefSeq" id="XP_047760461.1">
    <property type="nucleotide sequence ID" value="XM_047903321.1"/>
</dbReference>
<feature type="coiled-coil region" evidence="1">
    <location>
        <begin position="161"/>
        <end position="188"/>
    </location>
</feature>
<evidence type="ECO:0000256" key="2">
    <source>
        <dbReference type="SAM" id="MobiDB-lite"/>
    </source>
</evidence>
<evidence type="ECO:0000313" key="4">
    <source>
        <dbReference type="Proteomes" id="UP000756132"/>
    </source>
</evidence>
<evidence type="ECO:0000313" key="3">
    <source>
        <dbReference type="EMBL" id="UJO16095.1"/>
    </source>
</evidence>
<accession>A0A9Q8P7F7</accession>
<reference evidence="3" key="2">
    <citation type="journal article" date="2022" name="Microb. Genom.">
        <title>A chromosome-scale genome assembly of the tomato pathogen Cladosporium fulvum reveals a compartmentalized genome architecture and the presence of a dispensable chromosome.</title>
        <authorList>
            <person name="Zaccaron A.Z."/>
            <person name="Chen L.H."/>
            <person name="Samaras A."/>
            <person name="Stergiopoulos I."/>
        </authorList>
    </citation>
    <scope>NUCLEOTIDE SEQUENCE</scope>
    <source>
        <strain evidence="3">Race5_Kim</strain>
    </source>
</reference>
<keyword evidence="4" id="KW-1185">Reference proteome</keyword>
<sequence>MAYLVNQSGQNDSPGLTSVLIDVQAETTVEAQVDIATRREYLSVAVKYQRTMLWAPQRFVNSPTVAQAPSDEPPIAPESPDTLGTTDQHTQTWAPPQKLPNRPQTQSPYPDQALSHTLLPQDSIRPSTNSANMTNFTTFHATLPPAQLALMREYEAMRQAYISAIGQITELEEKLEKEKKKLVIVKVVGVRVLRVVRAVDVLQKEKMD</sequence>
<feature type="compositionally biased region" description="Polar residues" evidence="2">
    <location>
        <begin position="82"/>
        <end position="94"/>
    </location>
</feature>
<evidence type="ECO:0000256" key="1">
    <source>
        <dbReference type="SAM" id="Coils"/>
    </source>
</evidence>
<dbReference type="GeneID" id="71984051"/>
<protein>
    <submittedName>
        <fullName evidence="3">Uncharacterized protein</fullName>
    </submittedName>
</protein>
<dbReference type="KEGG" id="ffu:CLAFUR5_04173"/>
<name>A0A9Q8P7F7_PASFU</name>
<proteinExistence type="predicted"/>
<gene>
    <name evidence="3" type="ORF">CLAFUR5_04173</name>
</gene>
<keyword evidence="1" id="KW-0175">Coiled coil</keyword>
<dbReference type="AlphaFoldDB" id="A0A9Q8P7F7"/>
<feature type="region of interest" description="Disordered" evidence="2">
    <location>
        <begin position="64"/>
        <end position="114"/>
    </location>
</feature>
<reference evidence="3" key="1">
    <citation type="submission" date="2021-12" db="EMBL/GenBank/DDBJ databases">
        <authorList>
            <person name="Zaccaron A."/>
            <person name="Stergiopoulos I."/>
        </authorList>
    </citation>
    <scope>NUCLEOTIDE SEQUENCE</scope>
    <source>
        <strain evidence="3">Race5_Kim</strain>
    </source>
</reference>
<organism evidence="3 4">
    <name type="scientific">Passalora fulva</name>
    <name type="common">Tomato leaf mold</name>
    <name type="synonym">Cladosporium fulvum</name>
    <dbReference type="NCBI Taxonomy" id="5499"/>
    <lineage>
        <taxon>Eukaryota</taxon>
        <taxon>Fungi</taxon>
        <taxon>Dikarya</taxon>
        <taxon>Ascomycota</taxon>
        <taxon>Pezizomycotina</taxon>
        <taxon>Dothideomycetes</taxon>
        <taxon>Dothideomycetidae</taxon>
        <taxon>Mycosphaerellales</taxon>
        <taxon>Mycosphaerellaceae</taxon>
        <taxon>Fulvia</taxon>
    </lineage>
</organism>
<dbReference type="EMBL" id="CP090166">
    <property type="protein sequence ID" value="UJO16095.1"/>
    <property type="molecule type" value="Genomic_DNA"/>
</dbReference>